<organism evidence="2 3">
    <name type="scientific">Candidatus Muproteobacteria bacterium RBG_16_64_10</name>
    <dbReference type="NCBI Taxonomy" id="1817757"/>
    <lineage>
        <taxon>Bacteria</taxon>
        <taxon>Pseudomonadati</taxon>
        <taxon>Pseudomonadota</taxon>
        <taxon>Candidatus Muproteobacteria</taxon>
    </lineage>
</organism>
<feature type="transmembrane region" description="Helical" evidence="1">
    <location>
        <begin position="57"/>
        <end position="82"/>
    </location>
</feature>
<keyword evidence="1" id="KW-1133">Transmembrane helix</keyword>
<name>A0A1F6SWQ1_9PROT</name>
<evidence type="ECO:0000313" key="3">
    <source>
        <dbReference type="Proteomes" id="UP000179334"/>
    </source>
</evidence>
<keyword evidence="1" id="KW-0472">Membrane</keyword>
<evidence type="ECO:0000256" key="1">
    <source>
        <dbReference type="SAM" id="Phobius"/>
    </source>
</evidence>
<evidence type="ECO:0000313" key="2">
    <source>
        <dbReference type="EMBL" id="OGI37382.1"/>
    </source>
</evidence>
<accession>A0A1F6SWQ1</accession>
<feature type="transmembrane region" description="Helical" evidence="1">
    <location>
        <begin position="31"/>
        <end position="51"/>
    </location>
</feature>
<keyword evidence="1" id="KW-0812">Transmembrane</keyword>
<dbReference type="AlphaFoldDB" id="A0A1F6SWQ1"/>
<dbReference type="EMBL" id="MFSR01000092">
    <property type="protein sequence ID" value="OGI37382.1"/>
    <property type="molecule type" value="Genomic_DNA"/>
</dbReference>
<comment type="caution">
    <text evidence="2">The sequence shown here is derived from an EMBL/GenBank/DDBJ whole genome shotgun (WGS) entry which is preliminary data.</text>
</comment>
<dbReference type="Proteomes" id="UP000179334">
    <property type="component" value="Unassembled WGS sequence"/>
</dbReference>
<sequence>MIEVATLVSIFILISLWEYCMYFYKQGALPYAMGYNIFSLFQWVIIAVALIKVFGWLVGIIALILCMIVLQYVTHFTLGLIYNYFFKKNPLPALALFSIMFWVTTGLTITLFVVS</sequence>
<reference evidence="2 3" key="1">
    <citation type="journal article" date="2016" name="Nat. Commun.">
        <title>Thousands of microbial genomes shed light on interconnected biogeochemical processes in an aquifer system.</title>
        <authorList>
            <person name="Anantharaman K."/>
            <person name="Brown C.T."/>
            <person name="Hug L.A."/>
            <person name="Sharon I."/>
            <person name="Castelle C.J."/>
            <person name="Probst A.J."/>
            <person name="Thomas B.C."/>
            <person name="Singh A."/>
            <person name="Wilkins M.J."/>
            <person name="Karaoz U."/>
            <person name="Brodie E.L."/>
            <person name="Williams K.H."/>
            <person name="Hubbard S.S."/>
            <person name="Banfield J.F."/>
        </authorList>
    </citation>
    <scope>NUCLEOTIDE SEQUENCE [LARGE SCALE GENOMIC DNA]</scope>
</reference>
<feature type="transmembrane region" description="Helical" evidence="1">
    <location>
        <begin position="94"/>
        <end position="114"/>
    </location>
</feature>
<protein>
    <submittedName>
        <fullName evidence="2">Uncharacterized protein</fullName>
    </submittedName>
</protein>
<proteinExistence type="predicted"/>
<feature type="transmembrane region" description="Helical" evidence="1">
    <location>
        <begin position="6"/>
        <end position="24"/>
    </location>
</feature>
<gene>
    <name evidence="2" type="ORF">A2V91_03965</name>
</gene>